<dbReference type="InterPro" id="IPR002933">
    <property type="entry name" value="Peptidase_M20"/>
</dbReference>
<dbReference type="SUPFAM" id="SSF55031">
    <property type="entry name" value="Bacterial exopeptidase dimerisation domain"/>
    <property type="match status" value="1"/>
</dbReference>
<feature type="region of interest" description="Disordered" evidence="3">
    <location>
        <begin position="1"/>
        <end position="52"/>
    </location>
</feature>
<dbReference type="Proteomes" id="UP000054321">
    <property type="component" value="Unassembled WGS sequence"/>
</dbReference>
<evidence type="ECO:0000313" key="6">
    <source>
        <dbReference type="Proteomes" id="UP000054321"/>
    </source>
</evidence>
<dbReference type="Pfam" id="PF07687">
    <property type="entry name" value="M20_dimer"/>
    <property type="match status" value="1"/>
</dbReference>
<feature type="domain" description="Peptidase M20 dimerisation" evidence="4">
    <location>
        <begin position="264"/>
        <end position="360"/>
    </location>
</feature>
<feature type="compositionally biased region" description="Low complexity" evidence="3">
    <location>
        <begin position="13"/>
        <end position="29"/>
    </location>
</feature>
<accession>A0A0C3GQG9</accession>
<comment type="similarity">
    <text evidence="1">Belongs to the peptidase M20A family.</text>
</comment>
<dbReference type="InterPro" id="IPR011650">
    <property type="entry name" value="Peptidase_M20_dimer"/>
</dbReference>
<dbReference type="EMBL" id="KN832907">
    <property type="protein sequence ID" value="KIM92751.1"/>
    <property type="molecule type" value="Genomic_DNA"/>
</dbReference>
<dbReference type="PANTHER" id="PTHR32494">
    <property type="entry name" value="ALLANTOATE DEIMINASE-RELATED"/>
    <property type="match status" value="1"/>
</dbReference>
<dbReference type="OrthoDB" id="4676at2759"/>
<dbReference type="SUPFAM" id="SSF53187">
    <property type="entry name" value="Zn-dependent exopeptidases"/>
    <property type="match status" value="1"/>
</dbReference>
<evidence type="ECO:0000259" key="4">
    <source>
        <dbReference type="Pfam" id="PF07687"/>
    </source>
</evidence>
<evidence type="ECO:0000313" key="5">
    <source>
        <dbReference type="EMBL" id="KIM92751.1"/>
    </source>
</evidence>
<gene>
    <name evidence="5" type="ORF">OIDMADRAFT_139110</name>
</gene>
<reference evidence="6" key="2">
    <citation type="submission" date="2015-01" db="EMBL/GenBank/DDBJ databases">
        <title>Evolutionary Origins and Diversification of the Mycorrhizal Mutualists.</title>
        <authorList>
            <consortium name="DOE Joint Genome Institute"/>
            <consortium name="Mycorrhizal Genomics Consortium"/>
            <person name="Kohler A."/>
            <person name="Kuo A."/>
            <person name="Nagy L.G."/>
            <person name="Floudas D."/>
            <person name="Copeland A."/>
            <person name="Barry K.W."/>
            <person name="Cichocki N."/>
            <person name="Veneault-Fourrey C."/>
            <person name="LaButti K."/>
            <person name="Lindquist E.A."/>
            <person name="Lipzen A."/>
            <person name="Lundell T."/>
            <person name="Morin E."/>
            <person name="Murat C."/>
            <person name="Riley R."/>
            <person name="Ohm R."/>
            <person name="Sun H."/>
            <person name="Tunlid A."/>
            <person name="Henrissat B."/>
            <person name="Grigoriev I.V."/>
            <person name="Hibbett D.S."/>
            <person name="Martin F."/>
        </authorList>
    </citation>
    <scope>NUCLEOTIDE SEQUENCE [LARGE SCALE GENOMIC DNA]</scope>
    <source>
        <strain evidence="6">Zn</strain>
    </source>
</reference>
<dbReference type="Pfam" id="PF01546">
    <property type="entry name" value="Peptidase_M20"/>
    <property type="match status" value="1"/>
</dbReference>
<evidence type="ECO:0000256" key="2">
    <source>
        <dbReference type="ARBA" id="ARBA00022801"/>
    </source>
</evidence>
<proteinExistence type="inferred from homology"/>
<keyword evidence="6" id="KW-1185">Reference proteome</keyword>
<dbReference type="HOGENOM" id="CLU_024588_2_0_1"/>
<keyword evidence="2" id="KW-0378">Hydrolase</keyword>
<sequence>MDTVSLDDSGRDSCSTGFESSSPSSLSNSDNEDNVSCESSHHEPSNEKGKPNLVINTRQLWNEINKTAQWGAIAGTSGIARLSLSNEDRCVRDYFVSETTKMGCQVTIDQMGNIFAVLPGENDEIPPIGIGSHLDTQPAGGRFDGILGVLGAVEVLKTIKNSNQKTYAPLAAINWTNEEGARFTPGCSGSAVWAGHTLLSQAHAVSDSSSARSIKQELERIRYLGSEPADYRVNQLSAHFELHIEQQRILQDAQKKIGIVKSIQGIRWYRIHVHGQRAHAGSTPMDQRADAMVAAANLILFLEKRACGVVAVATTGVVELDRPSPNTVPGEVLLTLDLRHPCEAELDGFETAMRLYVSEFEVEHPKIQINTTRIWRSPAAKMNDFAVSCARRAAERIVGEENVMDTTSLAGHDSALTSTRVPTSMIFVPSKDGMSHAPEEFTSEEQCGAGVQVLLEAVLEYDLSLRHAI</sequence>
<dbReference type="STRING" id="913774.A0A0C3GQG9"/>
<dbReference type="NCBIfam" id="TIGR01879">
    <property type="entry name" value="hydantase"/>
    <property type="match status" value="1"/>
</dbReference>
<reference evidence="5 6" key="1">
    <citation type="submission" date="2014-04" db="EMBL/GenBank/DDBJ databases">
        <authorList>
            <consortium name="DOE Joint Genome Institute"/>
            <person name="Kuo A."/>
            <person name="Martino E."/>
            <person name="Perotto S."/>
            <person name="Kohler A."/>
            <person name="Nagy L.G."/>
            <person name="Floudas D."/>
            <person name="Copeland A."/>
            <person name="Barry K.W."/>
            <person name="Cichocki N."/>
            <person name="Veneault-Fourrey C."/>
            <person name="LaButti K."/>
            <person name="Lindquist E.A."/>
            <person name="Lipzen A."/>
            <person name="Lundell T."/>
            <person name="Morin E."/>
            <person name="Murat C."/>
            <person name="Sun H."/>
            <person name="Tunlid A."/>
            <person name="Henrissat B."/>
            <person name="Grigoriev I.V."/>
            <person name="Hibbett D.S."/>
            <person name="Martin F."/>
            <person name="Nordberg H.P."/>
            <person name="Cantor M.N."/>
            <person name="Hua S.X."/>
        </authorList>
    </citation>
    <scope>NUCLEOTIDE SEQUENCE [LARGE SCALE GENOMIC DNA]</scope>
    <source>
        <strain evidence="5 6">Zn</strain>
    </source>
</reference>
<dbReference type="InterPro" id="IPR010158">
    <property type="entry name" value="Amidase_Cbmase"/>
</dbReference>
<evidence type="ECO:0000256" key="1">
    <source>
        <dbReference type="ARBA" id="ARBA00006247"/>
    </source>
</evidence>
<dbReference type="PANTHER" id="PTHR32494:SF5">
    <property type="entry name" value="ALLANTOATE AMIDOHYDROLASE"/>
    <property type="match status" value="1"/>
</dbReference>
<organism evidence="5 6">
    <name type="scientific">Oidiodendron maius (strain Zn)</name>
    <dbReference type="NCBI Taxonomy" id="913774"/>
    <lineage>
        <taxon>Eukaryota</taxon>
        <taxon>Fungi</taxon>
        <taxon>Dikarya</taxon>
        <taxon>Ascomycota</taxon>
        <taxon>Pezizomycotina</taxon>
        <taxon>Leotiomycetes</taxon>
        <taxon>Leotiomycetes incertae sedis</taxon>
        <taxon>Myxotrichaceae</taxon>
        <taxon>Oidiodendron</taxon>
    </lineage>
</organism>
<dbReference type="CDD" id="cd03884">
    <property type="entry name" value="M20_bAS"/>
    <property type="match status" value="1"/>
</dbReference>
<dbReference type="AlphaFoldDB" id="A0A0C3GQG9"/>
<feature type="compositionally biased region" description="Basic and acidic residues" evidence="3">
    <location>
        <begin position="39"/>
        <end position="50"/>
    </location>
</feature>
<name>A0A0C3GQG9_OIDMZ</name>
<dbReference type="PIRSF" id="PIRSF001235">
    <property type="entry name" value="Amidase_carbamoylase"/>
    <property type="match status" value="1"/>
</dbReference>
<dbReference type="InterPro" id="IPR036264">
    <property type="entry name" value="Bact_exopeptidase_dim_dom"/>
</dbReference>
<dbReference type="Gene3D" id="3.30.70.360">
    <property type="match status" value="1"/>
</dbReference>
<dbReference type="GO" id="GO:0016813">
    <property type="term" value="F:hydrolase activity, acting on carbon-nitrogen (but not peptide) bonds, in linear amidines"/>
    <property type="evidence" value="ECO:0007669"/>
    <property type="project" value="InterPro"/>
</dbReference>
<protein>
    <recommendedName>
        <fullName evidence="4">Peptidase M20 dimerisation domain-containing protein</fullName>
    </recommendedName>
</protein>
<evidence type="ECO:0000256" key="3">
    <source>
        <dbReference type="SAM" id="MobiDB-lite"/>
    </source>
</evidence>
<dbReference type="Gene3D" id="3.40.630.10">
    <property type="entry name" value="Zn peptidases"/>
    <property type="match status" value="1"/>
</dbReference>
<dbReference type="InParanoid" id="A0A0C3GQG9"/>